<proteinExistence type="predicted"/>
<dbReference type="PANTHER" id="PTHR36897">
    <property type="entry name" value="OS10G0351100-LIKE PROTEIN"/>
    <property type="match status" value="1"/>
</dbReference>
<comment type="caution">
    <text evidence="3">The sequence shown here is derived from an EMBL/GenBank/DDBJ whole genome shotgun (WGS) entry which is preliminary data.</text>
</comment>
<organism evidence="3 4">
    <name type="scientific">Stylosanthes scabra</name>
    <dbReference type="NCBI Taxonomy" id="79078"/>
    <lineage>
        <taxon>Eukaryota</taxon>
        <taxon>Viridiplantae</taxon>
        <taxon>Streptophyta</taxon>
        <taxon>Embryophyta</taxon>
        <taxon>Tracheophyta</taxon>
        <taxon>Spermatophyta</taxon>
        <taxon>Magnoliopsida</taxon>
        <taxon>eudicotyledons</taxon>
        <taxon>Gunneridae</taxon>
        <taxon>Pentapetalae</taxon>
        <taxon>rosids</taxon>
        <taxon>fabids</taxon>
        <taxon>Fabales</taxon>
        <taxon>Fabaceae</taxon>
        <taxon>Papilionoideae</taxon>
        <taxon>50 kb inversion clade</taxon>
        <taxon>dalbergioids sensu lato</taxon>
        <taxon>Dalbergieae</taxon>
        <taxon>Pterocarpus clade</taxon>
        <taxon>Stylosanthes</taxon>
    </lineage>
</organism>
<dbReference type="Pfam" id="PF20167">
    <property type="entry name" value="Transposase_32"/>
    <property type="match status" value="1"/>
</dbReference>
<feature type="compositionally biased region" description="Low complexity" evidence="1">
    <location>
        <begin position="198"/>
        <end position="208"/>
    </location>
</feature>
<evidence type="ECO:0000259" key="2">
    <source>
        <dbReference type="Pfam" id="PF20167"/>
    </source>
</evidence>
<feature type="region of interest" description="Disordered" evidence="1">
    <location>
        <begin position="168"/>
        <end position="208"/>
    </location>
</feature>
<gene>
    <name evidence="3" type="ORF">PIB30_062470</name>
</gene>
<sequence length="555" mass="64087">MVRGKDISFTPTDIARVLKLKKGPLPNVASYYDRHPNNLRIEEVQECLCVEGGEWVRHRDGRPHFLRRTDLDPMAKGWYEFVCRSIIPTTNRSEVTVERAVLIHSIIIGEDIRVEEIIVDQIYKAVYNTKLSSSLLFPSVIALLCLEAKAFIPGDTLIPQEAGINGSAMVRVREPRQPRQPRKPRREAPPQQEEEEAPQQTPQVHQQQDFPSSFYTHFDNSMTSIYRRLDNAQEENRRSFEALNTRMDRFDDQLSFLCYSNQMANEQMFALYQDTTRLMRDMEMQGIPVTMANLSIHRQKDKEMQQERARYDRILQEDAAEKAREENKGKARAMEVDSDNEEDSDEEESYEEDERCPLFLEGTIPTSPCYYLYDLVHLPRSERISPFFRIIATSLETQRELGRPEGLIRIWFPGTKILHLDSMKLRKETLNMEKSIFGLGFFIGAVAIRHGYDSGCTTTQLLAINDSDLYHSKLVRFYSRLGFREVYQVSGSLIGDIPHMLVYCGTKSTVEPSEWVFNGDIPQTSMCEISPIEDPLTSPIEDPLTWYTSLNPSLL</sequence>
<reference evidence="3 4" key="1">
    <citation type="journal article" date="2023" name="Plants (Basel)">
        <title>Bridging the Gap: Combining Genomics and Transcriptomics Approaches to Understand Stylosanthes scabra, an Orphan Legume from the Brazilian Caatinga.</title>
        <authorList>
            <person name="Ferreira-Neto J.R.C."/>
            <person name="da Silva M.D."/>
            <person name="Binneck E."/>
            <person name="de Melo N.F."/>
            <person name="da Silva R.H."/>
            <person name="de Melo A.L.T.M."/>
            <person name="Pandolfi V."/>
            <person name="Bustamante F.O."/>
            <person name="Brasileiro-Vidal A.C."/>
            <person name="Benko-Iseppon A.M."/>
        </authorList>
    </citation>
    <scope>NUCLEOTIDE SEQUENCE [LARGE SCALE GENOMIC DNA]</scope>
    <source>
        <tissue evidence="3">Leaves</tissue>
    </source>
</reference>
<name>A0ABU6XLI0_9FABA</name>
<feature type="compositionally biased region" description="Basic and acidic residues" evidence="1">
    <location>
        <begin position="316"/>
        <end position="335"/>
    </location>
</feature>
<accession>A0ABU6XLI0</accession>
<keyword evidence="4" id="KW-1185">Reference proteome</keyword>
<evidence type="ECO:0000256" key="1">
    <source>
        <dbReference type="SAM" id="MobiDB-lite"/>
    </source>
</evidence>
<evidence type="ECO:0000313" key="4">
    <source>
        <dbReference type="Proteomes" id="UP001341840"/>
    </source>
</evidence>
<dbReference type="EMBL" id="JASCZI010212029">
    <property type="protein sequence ID" value="MED6198056.1"/>
    <property type="molecule type" value="Genomic_DNA"/>
</dbReference>
<dbReference type="PANTHER" id="PTHR36897:SF2">
    <property type="entry name" value="OS10G0350800 PROTEIN"/>
    <property type="match status" value="1"/>
</dbReference>
<dbReference type="InterPro" id="IPR046796">
    <property type="entry name" value="Transposase_32_dom"/>
</dbReference>
<feature type="region of interest" description="Disordered" evidence="1">
    <location>
        <begin position="316"/>
        <end position="354"/>
    </location>
</feature>
<feature type="compositionally biased region" description="Acidic residues" evidence="1">
    <location>
        <begin position="336"/>
        <end position="354"/>
    </location>
</feature>
<evidence type="ECO:0000313" key="3">
    <source>
        <dbReference type="EMBL" id="MED6198056.1"/>
    </source>
</evidence>
<dbReference type="Proteomes" id="UP001341840">
    <property type="component" value="Unassembled WGS sequence"/>
</dbReference>
<feature type="domain" description="Putative plant transposon protein" evidence="2">
    <location>
        <begin position="1"/>
        <end position="148"/>
    </location>
</feature>
<protein>
    <recommendedName>
        <fullName evidence="2">Putative plant transposon protein domain-containing protein</fullName>
    </recommendedName>
</protein>